<evidence type="ECO:0000259" key="3">
    <source>
        <dbReference type="PROSITE" id="PS50914"/>
    </source>
</evidence>
<keyword evidence="6" id="KW-1185">Reference proteome</keyword>
<dbReference type="Proteomes" id="UP001264519">
    <property type="component" value="Unassembled WGS sequence"/>
</dbReference>
<protein>
    <submittedName>
        <fullName evidence="5">CBS domain-containing protein</fullName>
    </submittedName>
</protein>
<feature type="domain" description="BON" evidence="3">
    <location>
        <begin position="153"/>
        <end position="221"/>
    </location>
</feature>
<organism evidence="5 6">
    <name type="scientific">Halomonas koreensis</name>
    <dbReference type="NCBI Taxonomy" id="245385"/>
    <lineage>
        <taxon>Bacteria</taxon>
        <taxon>Pseudomonadati</taxon>
        <taxon>Pseudomonadota</taxon>
        <taxon>Gammaproteobacteria</taxon>
        <taxon>Oceanospirillales</taxon>
        <taxon>Halomonadaceae</taxon>
        <taxon>Halomonas</taxon>
    </lineage>
</organism>
<evidence type="ECO:0000313" key="5">
    <source>
        <dbReference type="EMBL" id="MDR5867491.1"/>
    </source>
</evidence>
<feature type="domain" description="CBS" evidence="4">
    <location>
        <begin position="92"/>
        <end position="150"/>
    </location>
</feature>
<sequence length="227" mass="24864">MRAADVMTPHVITVSPDSEVRQIASLLLEHGISAVPVVDDDQRLLGIVSEGDLIRRLENEDTPHSWWLRLFASGDQAADYVRTHGRLAGEIMTPDPVSVDEDAPLHEIASLLEKRRIKRVPVIRDGRVVGIVSRSNLLRGFSVAEPAAATSADDREIRDAILREVDDHTGVMVDRLNVIVSDGKVQLWGLVESKEQRWAVQVAAENTPGVTSVENNLGFMPQGMGGV</sequence>
<dbReference type="Gene3D" id="3.30.1340.30">
    <property type="match status" value="1"/>
</dbReference>
<comment type="caution">
    <text evidence="5">The sequence shown here is derived from an EMBL/GenBank/DDBJ whole genome shotgun (WGS) entry which is preliminary data.</text>
</comment>
<gene>
    <name evidence="5" type="ORF">QC818_11885</name>
</gene>
<dbReference type="PROSITE" id="PS50914">
    <property type="entry name" value="BON"/>
    <property type="match status" value="1"/>
</dbReference>
<dbReference type="InterPro" id="IPR007055">
    <property type="entry name" value="BON_dom"/>
</dbReference>
<dbReference type="Pfam" id="PF04972">
    <property type="entry name" value="BON"/>
    <property type="match status" value="1"/>
</dbReference>
<dbReference type="PIRSF" id="PIRSF036990">
    <property type="entry name" value="UCP036990_CBS_BON"/>
    <property type="match status" value="1"/>
</dbReference>
<feature type="domain" description="CBS" evidence="4">
    <location>
        <begin position="7"/>
        <end position="63"/>
    </location>
</feature>
<dbReference type="CDD" id="cd04586">
    <property type="entry name" value="CBS_pair_BON_assoc"/>
    <property type="match status" value="1"/>
</dbReference>
<dbReference type="InterPro" id="IPR046342">
    <property type="entry name" value="CBS_dom_sf"/>
</dbReference>
<evidence type="ECO:0000313" key="6">
    <source>
        <dbReference type="Proteomes" id="UP001264519"/>
    </source>
</evidence>
<dbReference type="SMART" id="SM00116">
    <property type="entry name" value="CBS"/>
    <property type="match status" value="2"/>
</dbReference>
<accession>A0ABU1G3G9</accession>
<evidence type="ECO:0000259" key="4">
    <source>
        <dbReference type="PROSITE" id="PS51371"/>
    </source>
</evidence>
<dbReference type="SUPFAM" id="SSF54631">
    <property type="entry name" value="CBS-domain pair"/>
    <property type="match status" value="1"/>
</dbReference>
<evidence type="ECO:0000256" key="2">
    <source>
        <dbReference type="PROSITE-ProRule" id="PRU00703"/>
    </source>
</evidence>
<dbReference type="EMBL" id="JARWAK010000010">
    <property type="protein sequence ID" value="MDR5867491.1"/>
    <property type="molecule type" value="Genomic_DNA"/>
</dbReference>
<dbReference type="InterPro" id="IPR051257">
    <property type="entry name" value="Diverse_CBS-Domain"/>
</dbReference>
<dbReference type="PANTHER" id="PTHR43080">
    <property type="entry name" value="CBS DOMAIN-CONTAINING PROTEIN CBSX3, MITOCHONDRIAL"/>
    <property type="match status" value="1"/>
</dbReference>
<dbReference type="PROSITE" id="PS51371">
    <property type="entry name" value="CBS"/>
    <property type="match status" value="2"/>
</dbReference>
<evidence type="ECO:0000256" key="1">
    <source>
        <dbReference type="ARBA" id="ARBA00023122"/>
    </source>
</evidence>
<proteinExistence type="predicted"/>
<keyword evidence="1 2" id="KW-0129">CBS domain</keyword>
<name>A0ABU1G3G9_9GAMM</name>
<dbReference type="PANTHER" id="PTHR43080:SF26">
    <property type="entry name" value="REGULATORY PROTEIN"/>
    <property type="match status" value="1"/>
</dbReference>
<dbReference type="InterPro" id="IPR017080">
    <property type="entry name" value="UCP036990_CBS_BON"/>
</dbReference>
<dbReference type="Pfam" id="PF00571">
    <property type="entry name" value="CBS"/>
    <property type="match status" value="2"/>
</dbReference>
<dbReference type="Gene3D" id="3.10.580.10">
    <property type="entry name" value="CBS-domain"/>
    <property type="match status" value="1"/>
</dbReference>
<dbReference type="RefSeq" id="WP_309653086.1">
    <property type="nucleotide sequence ID" value="NZ_JARWAK010000010.1"/>
</dbReference>
<dbReference type="InterPro" id="IPR000644">
    <property type="entry name" value="CBS_dom"/>
</dbReference>
<reference evidence="5 6" key="1">
    <citation type="submission" date="2023-04" db="EMBL/GenBank/DDBJ databases">
        <title>A long-awaited taxogenomic arrangement of the family Halomonadaceae.</title>
        <authorList>
            <person name="De La Haba R."/>
            <person name="Chuvochina M."/>
            <person name="Wittouck S."/>
            <person name="Arahal D.R."/>
            <person name="Sanchez-Porro C."/>
            <person name="Hugenholtz P."/>
            <person name="Ventosa A."/>
        </authorList>
    </citation>
    <scope>NUCLEOTIDE SEQUENCE [LARGE SCALE GENOMIC DNA]</scope>
    <source>
        <strain evidence="5 6">DSM 23530</strain>
    </source>
</reference>